<keyword evidence="3" id="KW-1185">Reference proteome</keyword>
<evidence type="ECO:0000313" key="3">
    <source>
        <dbReference type="Proteomes" id="UP001305521"/>
    </source>
</evidence>
<dbReference type="EMBL" id="CP137852">
    <property type="protein sequence ID" value="WPB84571.1"/>
    <property type="molecule type" value="Genomic_DNA"/>
</dbReference>
<dbReference type="Pfam" id="PF05396">
    <property type="entry name" value="Phage_T7_Capsid"/>
    <property type="match status" value="1"/>
</dbReference>
<sequence length="245" mass="27827">MPDNLLDTALVPAAPPASSSRPAEVPEKFWDAERGELRVEALLKSYRELERRLSQRAAPPAPEADEEERRRWREMMGIPDSPDGYDVTPKHELCGPDPEINQRLHEAGFSCAQVQLLYDLAAERLLPLVAEAAQQFEADRQAEKLRAHFGGEERFRRVAAQLKAWGQANLPPGVLDALSTTEEGVLALERMMRGDEPRMERETAPPEALDEGELRRLMRDPRYWRTREPEIVKRVTEGFRKLVGG</sequence>
<dbReference type="Proteomes" id="UP001305521">
    <property type="component" value="Chromosome"/>
</dbReference>
<reference evidence="2 3" key="1">
    <citation type="submission" date="2023-11" db="EMBL/GenBank/DDBJ databases">
        <title>Arctic aerobic anoxygenic photoheterotroph Sediminicoccus rosea KRV36 adapts its photosynthesis to long days of polar summer.</title>
        <authorList>
            <person name="Tomasch J."/>
            <person name="Kopejtka K."/>
            <person name="Bily T."/>
            <person name="Gardiner A.T."/>
            <person name="Gardian Z."/>
            <person name="Shivaramu S."/>
            <person name="Koblizek M."/>
            <person name="Engelhardt F."/>
            <person name="Kaftan D."/>
        </authorList>
    </citation>
    <scope>NUCLEOTIDE SEQUENCE [LARGE SCALE GENOMIC DNA]</scope>
    <source>
        <strain evidence="2 3">R-30</strain>
    </source>
</reference>
<name>A0ABZ0PG12_9PROT</name>
<proteinExistence type="predicted"/>
<evidence type="ECO:0000256" key="1">
    <source>
        <dbReference type="SAM" id="MobiDB-lite"/>
    </source>
</evidence>
<evidence type="ECO:0000313" key="2">
    <source>
        <dbReference type="EMBL" id="WPB84571.1"/>
    </source>
</evidence>
<gene>
    <name evidence="2" type="ORF">R9Z33_21045</name>
</gene>
<protein>
    <submittedName>
        <fullName evidence="2">Uncharacterized protein</fullName>
    </submittedName>
</protein>
<accession>A0ABZ0PG12</accession>
<organism evidence="2 3">
    <name type="scientific">Sediminicoccus rosea</name>
    <dbReference type="NCBI Taxonomy" id="1225128"/>
    <lineage>
        <taxon>Bacteria</taxon>
        <taxon>Pseudomonadati</taxon>
        <taxon>Pseudomonadota</taxon>
        <taxon>Alphaproteobacteria</taxon>
        <taxon>Acetobacterales</taxon>
        <taxon>Roseomonadaceae</taxon>
        <taxon>Sediminicoccus</taxon>
    </lineage>
</organism>
<feature type="region of interest" description="Disordered" evidence="1">
    <location>
        <begin position="1"/>
        <end position="26"/>
    </location>
</feature>
<dbReference type="InterPro" id="IPR008768">
    <property type="entry name" value="Gp9-like"/>
</dbReference>
<dbReference type="RefSeq" id="WP_318648536.1">
    <property type="nucleotide sequence ID" value="NZ_CP137852.1"/>
</dbReference>